<reference evidence="2 3" key="1">
    <citation type="submission" date="2020-10" db="EMBL/GenBank/DDBJ databases">
        <title>Haloactinobacterium sp. RN3S43, a bacterium isolated from saline soil.</title>
        <authorList>
            <person name="Sun J.-Q."/>
        </authorList>
    </citation>
    <scope>NUCLEOTIDE SEQUENCE [LARGE SCALE GENOMIC DNA]</scope>
    <source>
        <strain evidence="2 3">RN3S43</strain>
    </source>
</reference>
<dbReference type="InterPro" id="IPR003439">
    <property type="entry name" value="ABC_transporter-like_ATP-bd"/>
</dbReference>
<dbReference type="EMBL" id="CP063169">
    <property type="protein sequence ID" value="QOR70070.1"/>
    <property type="molecule type" value="Genomic_DNA"/>
</dbReference>
<dbReference type="Pfam" id="PF00005">
    <property type="entry name" value="ABC_tran"/>
    <property type="match status" value="1"/>
</dbReference>
<organism evidence="2 3">
    <name type="scientific">Ruania alkalisoli</name>
    <dbReference type="NCBI Taxonomy" id="2779775"/>
    <lineage>
        <taxon>Bacteria</taxon>
        <taxon>Bacillati</taxon>
        <taxon>Actinomycetota</taxon>
        <taxon>Actinomycetes</taxon>
        <taxon>Micrococcales</taxon>
        <taxon>Ruaniaceae</taxon>
        <taxon>Ruania</taxon>
    </lineage>
</organism>
<protein>
    <recommendedName>
        <fullName evidence="1">ABC transporter domain-containing protein</fullName>
    </recommendedName>
</protein>
<dbReference type="SUPFAM" id="SSF52540">
    <property type="entry name" value="P-loop containing nucleoside triphosphate hydrolases"/>
    <property type="match status" value="1"/>
</dbReference>
<evidence type="ECO:0000313" key="3">
    <source>
        <dbReference type="Proteomes" id="UP000593758"/>
    </source>
</evidence>
<name>A0A7M1SR86_9MICO</name>
<accession>A0A7M1SR86</accession>
<proteinExistence type="predicted"/>
<dbReference type="InterPro" id="IPR027417">
    <property type="entry name" value="P-loop_NTPase"/>
</dbReference>
<dbReference type="Proteomes" id="UP000593758">
    <property type="component" value="Chromosome"/>
</dbReference>
<feature type="domain" description="ABC transporter" evidence="1">
    <location>
        <begin position="10"/>
        <end position="43"/>
    </location>
</feature>
<dbReference type="KEGG" id="halt:IM660_15765"/>
<dbReference type="AlphaFoldDB" id="A0A7M1SR86"/>
<evidence type="ECO:0000313" key="2">
    <source>
        <dbReference type="EMBL" id="QOR70070.1"/>
    </source>
</evidence>
<sequence length="49" mass="4909">MTTRAHTGVRGIDLTARAGELIVITGGVGAGPTTLLRAIQGTLRVPPAA</sequence>
<evidence type="ECO:0000259" key="1">
    <source>
        <dbReference type="Pfam" id="PF00005"/>
    </source>
</evidence>
<dbReference type="Gene3D" id="3.40.50.300">
    <property type="entry name" value="P-loop containing nucleotide triphosphate hydrolases"/>
    <property type="match status" value="1"/>
</dbReference>
<keyword evidence="3" id="KW-1185">Reference proteome</keyword>
<dbReference type="RefSeq" id="WP_193496761.1">
    <property type="nucleotide sequence ID" value="NZ_CP063169.1"/>
</dbReference>
<dbReference type="GO" id="GO:0005524">
    <property type="term" value="F:ATP binding"/>
    <property type="evidence" value="ECO:0007669"/>
    <property type="project" value="InterPro"/>
</dbReference>
<gene>
    <name evidence="2" type="ORF">IM660_15765</name>
</gene>
<dbReference type="GO" id="GO:0016887">
    <property type="term" value="F:ATP hydrolysis activity"/>
    <property type="evidence" value="ECO:0007669"/>
    <property type="project" value="InterPro"/>
</dbReference>